<dbReference type="PANTHER" id="PTHR36302:SF1">
    <property type="entry name" value="COPPER CHAPERONE PCU(A)C"/>
    <property type="match status" value="1"/>
</dbReference>
<dbReference type="Gene3D" id="2.60.40.1890">
    <property type="entry name" value="PCu(A)C copper chaperone"/>
    <property type="match status" value="1"/>
</dbReference>
<comment type="caution">
    <text evidence="3">The sequence shown here is derived from an EMBL/GenBank/DDBJ whole genome shotgun (WGS) entry which is preliminary data.</text>
</comment>
<dbReference type="InterPro" id="IPR036182">
    <property type="entry name" value="PCuAC_sf"/>
</dbReference>
<dbReference type="SUPFAM" id="SSF110087">
    <property type="entry name" value="DR1885-like metal-binding protein"/>
    <property type="match status" value="1"/>
</dbReference>
<sequence>MSIPIKGLALACAALVSFGAQAHTAAGEGDSGHAHLGDVCSPDVTHDHSAHDHAEHDQHDHAAHAHDAANAHANHAVRSFPDPASVPAPEGVTVSQCWIRALPNRLPAAGYFKLHNAGSADAVLVGAQARGFGRVMLHTHETRGELSVMTHVDTVRVPAGGGFEFAPGGHHVMLEQADFDLKPGTRHPVVLWFEGDRALQVGCDVRPPGAR</sequence>
<name>A0ABU1D5G7_9BURK</name>
<keyword evidence="2" id="KW-0732">Signal</keyword>
<evidence type="ECO:0000313" key="3">
    <source>
        <dbReference type="EMBL" id="MDR4125616.1"/>
    </source>
</evidence>
<dbReference type="InterPro" id="IPR007410">
    <property type="entry name" value="LpqE-like"/>
</dbReference>
<proteinExistence type="predicted"/>
<evidence type="ECO:0000313" key="4">
    <source>
        <dbReference type="Proteomes" id="UP001232156"/>
    </source>
</evidence>
<protein>
    <submittedName>
        <fullName evidence="3">Copper chaperone PCu(A)C</fullName>
    </submittedName>
</protein>
<gene>
    <name evidence="3" type="ORF">Q8947_06415</name>
</gene>
<feature type="signal peptide" evidence="2">
    <location>
        <begin position="1"/>
        <end position="22"/>
    </location>
</feature>
<evidence type="ECO:0000256" key="1">
    <source>
        <dbReference type="SAM" id="MobiDB-lite"/>
    </source>
</evidence>
<dbReference type="Pfam" id="PF04314">
    <property type="entry name" value="PCuAC"/>
    <property type="match status" value="1"/>
</dbReference>
<dbReference type="Proteomes" id="UP001232156">
    <property type="component" value="Unassembled WGS sequence"/>
</dbReference>
<accession>A0ABU1D5G7</accession>
<dbReference type="PANTHER" id="PTHR36302">
    <property type="entry name" value="BLR7088 PROTEIN"/>
    <property type="match status" value="1"/>
</dbReference>
<feature type="compositionally biased region" description="Basic and acidic residues" evidence="1">
    <location>
        <begin position="44"/>
        <end position="69"/>
    </location>
</feature>
<feature type="region of interest" description="Disordered" evidence="1">
    <location>
        <begin position="37"/>
        <end position="72"/>
    </location>
</feature>
<evidence type="ECO:0000256" key="2">
    <source>
        <dbReference type="SAM" id="SignalP"/>
    </source>
</evidence>
<dbReference type="EMBL" id="JAUZQE010000011">
    <property type="protein sequence ID" value="MDR4125616.1"/>
    <property type="molecule type" value="Genomic_DNA"/>
</dbReference>
<reference evidence="3 4" key="1">
    <citation type="submission" date="2023-08" db="EMBL/GenBank/DDBJ databases">
        <title>Alcaligenaceae gen. nov., a novel taxon isolated from the sludge of Yixing Pesticide Factory.</title>
        <authorList>
            <person name="Ruan L."/>
        </authorList>
    </citation>
    <scope>NUCLEOTIDE SEQUENCE [LARGE SCALE GENOMIC DNA]</scope>
    <source>
        <strain evidence="3 4">LG-2</strain>
    </source>
</reference>
<organism evidence="3 4">
    <name type="scientific">Yanghanlia caeni</name>
    <dbReference type="NCBI Taxonomy" id="3064283"/>
    <lineage>
        <taxon>Bacteria</taxon>
        <taxon>Pseudomonadati</taxon>
        <taxon>Pseudomonadota</taxon>
        <taxon>Betaproteobacteria</taxon>
        <taxon>Burkholderiales</taxon>
        <taxon>Alcaligenaceae</taxon>
        <taxon>Yanghanlia</taxon>
    </lineage>
</organism>
<keyword evidence="4" id="KW-1185">Reference proteome</keyword>
<dbReference type="InterPro" id="IPR058248">
    <property type="entry name" value="Lxx211020-like"/>
</dbReference>
<dbReference type="RefSeq" id="WP_165278989.1">
    <property type="nucleotide sequence ID" value="NZ_JAUZQE010000011.1"/>
</dbReference>
<feature type="chain" id="PRO_5045566745" evidence="2">
    <location>
        <begin position="23"/>
        <end position="211"/>
    </location>
</feature>